<proteinExistence type="predicted"/>
<accession>A0A6C1ECJ7</accession>
<protein>
    <submittedName>
        <fullName evidence="1">Uncharacterized protein</fullName>
    </submittedName>
</protein>
<dbReference type="EMBL" id="CP049009">
    <property type="protein sequence ID" value="QID86651.1"/>
    <property type="molecule type" value="Genomic_DNA"/>
</dbReference>
<reference evidence="1 2" key="1">
    <citation type="journal article" date="2019" name="BMC Genomics">
        <title>Chromosome level assembly and comparative genome analysis confirm lager-brewing yeasts originated from a single hybridization.</title>
        <authorList>
            <person name="Salazar A.N."/>
            <person name="Gorter de Vries A.R."/>
            <person name="van den Broek M."/>
            <person name="Brouwers N."/>
            <person name="de la Torre Cortes P."/>
            <person name="Kuijpers N.G.A."/>
            <person name="Daran J.G."/>
            <person name="Abeel T."/>
        </authorList>
    </citation>
    <scope>NUCLEOTIDE SEQUENCE [LARGE SCALE GENOMIC DNA]</scope>
    <source>
        <strain evidence="1 2">CBS 1483</strain>
    </source>
</reference>
<name>A0A6C1ECJ7_SACPS</name>
<evidence type="ECO:0000313" key="2">
    <source>
        <dbReference type="Proteomes" id="UP000501346"/>
    </source>
</evidence>
<keyword evidence="2" id="KW-1185">Reference proteome</keyword>
<dbReference type="Proteomes" id="UP000501346">
    <property type="component" value="Chromosome SeXII"/>
</dbReference>
<sequence length="112" mass="13032">MLDGKSSNSVENTFNNNWSSEVEKYEEQYDDVEYIAFSEPLDMDPAQGEDVIKEDCWYFSMDVGQELEFERQNQEGHTTKAKKYNPFYVPSKVVREMVSKAGVEWQSIAKPN</sequence>
<organism evidence="1 2">
    <name type="scientific">Saccharomyces pastorianus</name>
    <name type="common">Lager yeast</name>
    <name type="synonym">Saccharomyces cerevisiae x Saccharomyces eubayanus</name>
    <dbReference type="NCBI Taxonomy" id="27292"/>
    <lineage>
        <taxon>Eukaryota</taxon>
        <taxon>Fungi</taxon>
        <taxon>Dikarya</taxon>
        <taxon>Ascomycota</taxon>
        <taxon>Saccharomycotina</taxon>
        <taxon>Saccharomycetes</taxon>
        <taxon>Saccharomycetales</taxon>
        <taxon>Saccharomycetaceae</taxon>
        <taxon>Saccharomyces</taxon>
    </lineage>
</organism>
<dbReference type="AlphaFoldDB" id="A0A6C1ECJ7"/>
<gene>
    <name evidence="1" type="ORF">GRS66_009288</name>
</gene>
<evidence type="ECO:0000313" key="1">
    <source>
        <dbReference type="EMBL" id="QID86651.1"/>
    </source>
</evidence>
<dbReference type="OrthoDB" id="4041911at2759"/>